<dbReference type="SUPFAM" id="SSF53187">
    <property type="entry name" value="Zn-dependent exopeptidases"/>
    <property type="match status" value="1"/>
</dbReference>
<name>A0ABP3M9F1_SACER</name>
<evidence type="ECO:0000313" key="2">
    <source>
        <dbReference type="Proteomes" id="UP001500729"/>
    </source>
</evidence>
<organism evidence="1 2">
    <name type="scientific">Saccharopolyspora erythraea</name>
    <name type="common">Streptomyces erythraeus</name>
    <dbReference type="NCBI Taxonomy" id="1836"/>
    <lineage>
        <taxon>Bacteria</taxon>
        <taxon>Bacillati</taxon>
        <taxon>Actinomycetota</taxon>
        <taxon>Actinomycetes</taxon>
        <taxon>Pseudonocardiales</taxon>
        <taxon>Pseudonocardiaceae</taxon>
        <taxon>Saccharopolyspora</taxon>
    </lineage>
</organism>
<sequence>MAGLLAESDRKLLLNLLSTCTVGPLEAASVAEQTRMWLAQDEYARAAEAIGLRRVRHASPPLAAVTRPDVPLTVRDAARDPSFLSQQPSLVMRLGAALPVERTVMFNVHLDTVSGMEPVSFNGSRFTGRGAIDAKGPAVALLSGIRAAMAREVAVGRDIAVLVQVVSGEEGGAMGTFGTRPLVESGFVGRLNVFCEPTGLRYLTRSTAAMTACVRVDGEGAIDDRPDTGHNATVLLGFLAQHLAAELDSGTRPGRVCVAGLHTGDMHNRVYGSGRLLLNLSYATSSEGAELEQAVAEALRSGLHSFATRFAGSREFGRTAADCAAITTLEWHKRGLPCLRGTEPWAAELLERSGLRRWPDDEPAFTCDAIWMDGVPGTATAVLGPGSLDRNNAHAEGEFAELAELEEFASAVADVLIDFVKDCKDQPNGNRP</sequence>
<comment type="caution">
    <text evidence="1">The sequence shown here is derived from an EMBL/GenBank/DDBJ whole genome shotgun (WGS) entry which is preliminary data.</text>
</comment>
<dbReference type="InterPro" id="IPR050072">
    <property type="entry name" value="Peptidase_M20A"/>
</dbReference>
<proteinExistence type="predicted"/>
<dbReference type="PANTHER" id="PTHR43808">
    <property type="entry name" value="ACETYLORNITHINE DEACETYLASE"/>
    <property type="match status" value="1"/>
</dbReference>
<dbReference type="Proteomes" id="UP001500729">
    <property type="component" value="Unassembled WGS sequence"/>
</dbReference>
<accession>A0ABP3M9F1</accession>
<dbReference type="Gene3D" id="3.30.70.360">
    <property type="match status" value="1"/>
</dbReference>
<dbReference type="EMBL" id="BAAAGS010000005">
    <property type="protein sequence ID" value="GAA0513917.1"/>
    <property type="molecule type" value="Genomic_DNA"/>
</dbReference>
<dbReference type="RefSeq" id="WP_009945612.1">
    <property type="nucleotide sequence ID" value="NZ_BAAAGS010000005.1"/>
</dbReference>
<keyword evidence="2" id="KW-1185">Reference proteome</keyword>
<evidence type="ECO:0000313" key="1">
    <source>
        <dbReference type="EMBL" id="GAA0513917.1"/>
    </source>
</evidence>
<dbReference type="InterPro" id="IPR002933">
    <property type="entry name" value="Peptidase_M20"/>
</dbReference>
<dbReference type="Pfam" id="PF01546">
    <property type="entry name" value="Peptidase_M20"/>
    <property type="match status" value="1"/>
</dbReference>
<reference evidence="2" key="1">
    <citation type="journal article" date="2019" name="Int. J. Syst. Evol. Microbiol.">
        <title>The Global Catalogue of Microorganisms (GCM) 10K type strain sequencing project: providing services to taxonomists for standard genome sequencing and annotation.</title>
        <authorList>
            <consortium name="The Broad Institute Genomics Platform"/>
            <consortium name="The Broad Institute Genome Sequencing Center for Infectious Disease"/>
            <person name="Wu L."/>
            <person name="Ma J."/>
        </authorList>
    </citation>
    <scope>NUCLEOTIDE SEQUENCE [LARGE SCALE GENOMIC DNA]</scope>
    <source>
        <strain evidence="2">JCM 10303</strain>
    </source>
</reference>
<dbReference type="Gene3D" id="3.40.630.10">
    <property type="entry name" value="Zn peptidases"/>
    <property type="match status" value="1"/>
</dbReference>
<gene>
    <name evidence="1" type="ORF">GCM10009533_11020</name>
</gene>
<protein>
    <submittedName>
        <fullName evidence="1">Uncharacterized protein</fullName>
    </submittedName>
</protein>